<dbReference type="EMBL" id="LAZR01000639">
    <property type="protein sequence ID" value="KKN61996.1"/>
    <property type="molecule type" value="Genomic_DNA"/>
</dbReference>
<comment type="caution">
    <text evidence="1">The sequence shown here is derived from an EMBL/GenBank/DDBJ whole genome shotgun (WGS) entry which is preliminary data.</text>
</comment>
<sequence>MEQATMQQGGRVYIPKMVMTSIEIVIRGISDLLCSNWRTKHGEIRNCRIDPKVFGKMTPDEQFKQALCPVDGREKWSERKHGKYGMPGYYVKLACTRMAHEVKDWDLRDLIRAAVHVPEDVIPVTKVVPKPYTAEVNIATRGSGRKMIEKTRAIFPKGWEMVVKADIDQDLLRPDDLASIVDRAGRSVGIGEWRPERGGKFGAFELVEIRA</sequence>
<accession>A0A0F9ULC2</accession>
<dbReference type="AlphaFoldDB" id="A0A0F9ULC2"/>
<proteinExistence type="predicted"/>
<evidence type="ECO:0000313" key="1">
    <source>
        <dbReference type="EMBL" id="KKN61996.1"/>
    </source>
</evidence>
<organism evidence="1">
    <name type="scientific">marine sediment metagenome</name>
    <dbReference type="NCBI Taxonomy" id="412755"/>
    <lineage>
        <taxon>unclassified sequences</taxon>
        <taxon>metagenomes</taxon>
        <taxon>ecological metagenomes</taxon>
    </lineage>
</organism>
<gene>
    <name evidence="1" type="ORF">LCGC14_0516740</name>
</gene>
<reference evidence="1" key="1">
    <citation type="journal article" date="2015" name="Nature">
        <title>Complex archaea that bridge the gap between prokaryotes and eukaryotes.</title>
        <authorList>
            <person name="Spang A."/>
            <person name="Saw J.H."/>
            <person name="Jorgensen S.L."/>
            <person name="Zaremba-Niedzwiedzka K."/>
            <person name="Martijn J."/>
            <person name="Lind A.E."/>
            <person name="van Eijk R."/>
            <person name="Schleper C."/>
            <person name="Guy L."/>
            <person name="Ettema T.J."/>
        </authorList>
    </citation>
    <scope>NUCLEOTIDE SEQUENCE</scope>
</reference>
<name>A0A0F9ULC2_9ZZZZ</name>
<protein>
    <submittedName>
        <fullName evidence="1">Uncharacterized protein</fullName>
    </submittedName>
</protein>